<evidence type="ECO:0000256" key="3">
    <source>
        <dbReference type="ARBA" id="ARBA00005582"/>
    </source>
</evidence>
<dbReference type="GO" id="GO:0005737">
    <property type="term" value="C:cytoplasm"/>
    <property type="evidence" value="ECO:0007669"/>
    <property type="project" value="TreeGrafter"/>
</dbReference>
<protein>
    <recommendedName>
        <fullName evidence="8">Nudix hydrolase domain-containing protein</fullName>
    </recommendedName>
</protein>
<reference evidence="9 10" key="1">
    <citation type="submission" date="2018-04" db="EMBL/GenBank/DDBJ databases">
        <authorList>
            <person name="Vogel A."/>
        </authorList>
    </citation>
    <scope>NUCLEOTIDE SEQUENCE [LARGE SCALE GENOMIC DNA]</scope>
</reference>
<dbReference type="Proteomes" id="UP000595140">
    <property type="component" value="Unassembled WGS sequence"/>
</dbReference>
<dbReference type="InterPro" id="IPR000086">
    <property type="entry name" value="NUDIX_hydrolase_dom"/>
</dbReference>
<evidence type="ECO:0000256" key="5">
    <source>
        <dbReference type="ARBA" id="ARBA00022801"/>
    </source>
</evidence>
<sequence length="259" mass="29196">MQLRKMDPMAASRTGRHLQRYNVQGCRQVVGCIPYRYRKTKQSSSSSSIHGTCPVDDLEFLLVSSQKSPRMMFPKGGWELDESLEEAALRETFEEAGIYGEVGSCLGKWFFKSKSLGVLHEGYMLPLVVLEELEEWPEKDVRQRLWVSYSEAMEACFHPWMKEALDLLVTQLRLDKGVENKNKNNNNEAIKVVEEPHHHHQQIVIEILVSGDGGGEEAATASLSIVATTTTTATHPTRTEEPRTSCSIEFLRTELNGVA</sequence>
<dbReference type="InterPro" id="IPR020084">
    <property type="entry name" value="NUDIX_hydrolase_CS"/>
</dbReference>
<dbReference type="OrthoDB" id="2011998at2759"/>
<feature type="domain" description="Nudix hydrolase" evidence="8">
    <location>
        <begin position="25"/>
        <end position="169"/>
    </location>
</feature>
<comment type="cofactor">
    <cofactor evidence="1">
        <name>Mn(2+)</name>
        <dbReference type="ChEBI" id="CHEBI:29035"/>
    </cofactor>
</comment>
<proteinExistence type="inferred from homology"/>
<dbReference type="Pfam" id="PF00293">
    <property type="entry name" value="NUDIX"/>
    <property type="match status" value="1"/>
</dbReference>
<comment type="cofactor">
    <cofactor evidence="2">
        <name>Mg(2+)</name>
        <dbReference type="ChEBI" id="CHEBI:18420"/>
    </cofactor>
</comment>
<evidence type="ECO:0000256" key="4">
    <source>
        <dbReference type="ARBA" id="ARBA00022723"/>
    </source>
</evidence>
<evidence type="ECO:0000256" key="2">
    <source>
        <dbReference type="ARBA" id="ARBA00001946"/>
    </source>
</evidence>
<keyword evidence="7" id="KW-0464">Manganese</keyword>
<evidence type="ECO:0000313" key="9">
    <source>
        <dbReference type="EMBL" id="VFQ87219.1"/>
    </source>
</evidence>
<dbReference type="PROSITE" id="PS00893">
    <property type="entry name" value="NUDIX_BOX"/>
    <property type="match status" value="1"/>
</dbReference>
<organism evidence="9 10">
    <name type="scientific">Cuscuta campestris</name>
    <dbReference type="NCBI Taxonomy" id="132261"/>
    <lineage>
        <taxon>Eukaryota</taxon>
        <taxon>Viridiplantae</taxon>
        <taxon>Streptophyta</taxon>
        <taxon>Embryophyta</taxon>
        <taxon>Tracheophyta</taxon>
        <taxon>Spermatophyta</taxon>
        <taxon>Magnoliopsida</taxon>
        <taxon>eudicotyledons</taxon>
        <taxon>Gunneridae</taxon>
        <taxon>Pentapetalae</taxon>
        <taxon>asterids</taxon>
        <taxon>lamiids</taxon>
        <taxon>Solanales</taxon>
        <taxon>Convolvulaceae</taxon>
        <taxon>Cuscuteae</taxon>
        <taxon>Cuscuta</taxon>
        <taxon>Cuscuta subgen. Grammica</taxon>
        <taxon>Cuscuta sect. Cleistogrammica</taxon>
    </lineage>
</organism>
<dbReference type="EMBL" id="OOIL02003368">
    <property type="protein sequence ID" value="VFQ87219.1"/>
    <property type="molecule type" value="Genomic_DNA"/>
</dbReference>
<dbReference type="Gene3D" id="3.90.79.10">
    <property type="entry name" value="Nucleoside Triphosphate Pyrophosphohydrolase"/>
    <property type="match status" value="1"/>
</dbReference>
<dbReference type="AlphaFoldDB" id="A0A484MFC6"/>
<evidence type="ECO:0000259" key="8">
    <source>
        <dbReference type="PROSITE" id="PS51462"/>
    </source>
</evidence>
<dbReference type="CDD" id="cd04666">
    <property type="entry name" value="NUDIX_DIPP2_like_Nudt4"/>
    <property type="match status" value="1"/>
</dbReference>
<keyword evidence="10" id="KW-1185">Reference proteome</keyword>
<dbReference type="GO" id="GO:0005634">
    <property type="term" value="C:nucleus"/>
    <property type="evidence" value="ECO:0007669"/>
    <property type="project" value="TreeGrafter"/>
</dbReference>
<dbReference type="InterPro" id="IPR015797">
    <property type="entry name" value="NUDIX_hydrolase-like_dom_sf"/>
</dbReference>
<dbReference type="GO" id="GO:0046872">
    <property type="term" value="F:metal ion binding"/>
    <property type="evidence" value="ECO:0007669"/>
    <property type="project" value="UniProtKB-KW"/>
</dbReference>
<evidence type="ECO:0000256" key="6">
    <source>
        <dbReference type="ARBA" id="ARBA00022842"/>
    </source>
</evidence>
<name>A0A484MFC6_9ASTE</name>
<gene>
    <name evidence="9" type="ORF">CCAM_LOCUS28995</name>
</gene>
<dbReference type="GO" id="GO:0016462">
    <property type="term" value="F:pyrophosphatase activity"/>
    <property type="evidence" value="ECO:0007669"/>
    <property type="project" value="InterPro"/>
</dbReference>
<evidence type="ECO:0000313" key="10">
    <source>
        <dbReference type="Proteomes" id="UP000595140"/>
    </source>
</evidence>
<dbReference type="PANTHER" id="PTHR12629:SF67">
    <property type="entry name" value="NUDIX HYDROLASE 18, MITOCHONDRIAL-LIKE"/>
    <property type="match status" value="1"/>
</dbReference>
<keyword evidence="6" id="KW-0460">Magnesium</keyword>
<comment type="similarity">
    <text evidence="3">Belongs to the Nudix hydrolase family.</text>
</comment>
<evidence type="ECO:0000256" key="7">
    <source>
        <dbReference type="ARBA" id="ARBA00023211"/>
    </source>
</evidence>
<dbReference type="PANTHER" id="PTHR12629">
    <property type="entry name" value="DIPHOSPHOINOSITOL POLYPHOSPHATE PHOSPHOHYDROLASE"/>
    <property type="match status" value="1"/>
</dbReference>
<accession>A0A484MFC6</accession>
<keyword evidence="5" id="KW-0378">Hydrolase</keyword>
<dbReference type="InterPro" id="IPR047198">
    <property type="entry name" value="DDP-like_NUDIX"/>
</dbReference>
<dbReference type="PROSITE" id="PS51462">
    <property type="entry name" value="NUDIX"/>
    <property type="match status" value="1"/>
</dbReference>
<evidence type="ECO:0000256" key="1">
    <source>
        <dbReference type="ARBA" id="ARBA00001936"/>
    </source>
</evidence>
<dbReference type="FunFam" id="3.90.79.10:FF:000022">
    <property type="entry name" value="Nudix hydrolase 17, mitochondrial"/>
    <property type="match status" value="1"/>
</dbReference>
<dbReference type="SUPFAM" id="SSF55811">
    <property type="entry name" value="Nudix"/>
    <property type="match status" value="1"/>
</dbReference>
<keyword evidence="4" id="KW-0479">Metal-binding</keyword>